<dbReference type="InterPro" id="IPR052739">
    <property type="entry name" value="FAAH2"/>
</dbReference>
<dbReference type="GO" id="GO:0012505">
    <property type="term" value="C:endomembrane system"/>
    <property type="evidence" value="ECO:0007669"/>
    <property type="project" value="TreeGrafter"/>
</dbReference>
<accession>A0AAW0UFC8</accession>
<feature type="active site" description="Charge relay system" evidence="1">
    <location>
        <position position="126"/>
    </location>
</feature>
<dbReference type="Proteomes" id="UP001487740">
    <property type="component" value="Unassembled WGS sequence"/>
</dbReference>
<gene>
    <name evidence="3" type="ORF">O3P69_003909</name>
</gene>
<feature type="active site" description="Acyl-ester intermediate" evidence="1">
    <location>
        <position position="225"/>
    </location>
</feature>
<feature type="domain" description="Amidase" evidence="2">
    <location>
        <begin position="64"/>
        <end position="503"/>
    </location>
</feature>
<sequence>MLSVIISFLTWLYLSAVRCVFRLLWLPAGPTKFLLPPIDDPALVQSACTLALWIRQRKRSAESIVEAFRRRVEAVNPIINAVVDERFEAALREAREVDQRLDACTQEEREETGRAQPLLGVPFTAKENVLVKGLSCTHGLVLRRGMKAERDAEVVCRLREAGAIPLAVTNVPELGMWIESINPLYGRTANPYDVSRTPGGSSGGEGALLASCGTPLSIGTDLIGSIRIPSFYCGTFGHKPTSGWVSLDGCRCLPYKNYINRKITVAGPMCRSVGDLVVFLESMAPRAAGLAARVADTDIGALKICRWVDGLDSPWCRRTEKSLREALHAAHQHLQNSFGATTCRFQWPMDMVHAVDIWLNKLAGENKDEPSLLTDMKNRKGTVNLLEEWLRWVCGRGRHSFTLLTVSTSLKYFYKKFLNPRFDWRNAQKKMLEILGQNGVLLMPVMPEVAPFHGEPQCFWKDMNFTAIASATELPSTSVPLGLSKEGLPLGLQIMTTPGNDHLSLAVAAALEDKFGGWISPSPITI</sequence>
<dbReference type="PANTHER" id="PTHR43372:SF4">
    <property type="entry name" value="FATTY-ACID AMIDE HYDROLASE 2"/>
    <property type="match status" value="1"/>
</dbReference>
<dbReference type="AlphaFoldDB" id="A0AAW0UFC8"/>
<dbReference type="InterPro" id="IPR023631">
    <property type="entry name" value="Amidase_dom"/>
</dbReference>
<comment type="caution">
    <text evidence="3">The sequence shown here is derived from an EMBL/GenBank/DDBJ whole genome shotgun (WGS) entry which is preliminary data.</text>
</comment>
<feature type="active site" description="Charge relay system" evidence="1">
    <location>
        <position position="201"/>
    </location>
</feature>
<dbReference type="InterPro" id="IPR036928">
    <property type="entry name" value="AS_sf"/>
</dbReference>
<evidence type="ECO:0000259" key="2">
    <source>
        <dbReference type="Pfam" id="PF01425"/>
    </source>
</evidence>
<dbReference type="SUPFAM" id="SSF75304">
    <property type="entry name" value="Amidase signature (AS) enzymes"/>
    <property type="match status" value="1"/>
</dbReference>
<dbReference type="PANTHER" id="PTHR43372">
    <property type="entry name" value="FATTY-ACID AMIDE HYDROLASE"/>
    <property type="match status" value="1"/>
</dbReference>
<protein>
    <recommendedName>
        <fullName evidence="2">Amidase domain-containing protein</fullName>
    </recommendedName>
</protein>
<organism evidence="3 4">
    <name type="scientific">Scylla paramamosain</name>
    <name type="common">Mud crab</name>
    <dbReference type="NCBI Taxonomy" id="85552"/>
    <lineage>
        <taxon>Eukaryota</taxon>
        <taxon>Metazoa</taxon>
        <taxon>Ecdysozoa</taxon>
        <taxon>Arthropoda</taxon>
        <taxon>Crustacea</taxon>
        <taxon>Multicrustacea</taxon>
        <taxon>Malacostraca</taxon>
        <taxon>Eumalacostraca</taxon>
        <taxon>Eucarida</taxon>
        <taxon>Decapoda</taxon>
        <taxon>Pleocyemata</taxon>
        <taxon>Brachyura</taxon>
        <taxon>Eubrachyura</taxon>
        <taxon>Portunoidea</taxon>
        <taxon>Portunidae</taxon>
        <taxon>Portuninae</taxon>
        <taxon>Scylla</taxon>
    </lineage>
</organism>
<evidence type="ECO:0000313" key="4">
    <source>
        <dbReference type="Proteomes" id="UP001487740"/>
    </source>
</evidence>
<evidence type="ECO:0000313" key="3">
    <source>
        <dbReference type="EMBL" id="KAK8398345.1"/>
    </source>
</evidence>
<dbReference type="EMBL" id="JARAKH010000012">
    <property type="protein sequence ID" value="KAK8398345.1"/>
    <property type="molecule type" value="Genomic_DNA"/>
</dbReference>
<name>A0AAW0UFC8_SCYPA</name>
<dbReference type="Gene3D" id="3.90.1300.10">
    <property type="entry name" value="Amidase signature (AS) domain"/>
    <property type="match status" value="1"/>
</dbReference>
<proteinExistence type="predicted"/>
<keyword evidence="4" id="KW-1185">Reference proteome</keyword>
<dbReference type="Pfam" id="PF01425">
    <property type="entry name" value="Amidase"/>
    <property type="match status" value="1"/>
</dbReference>
<reference evidence="3 4" key="1">
    <citation type="submission" date="2023-03" db="EMBL/GenBank/DDBJ databases">
        <title>High-quality genome of Scylla paramamosain provides insights in environmental adaptation.</title>
        <authorList>
            <person name="Zhang L."/>
        </authorList>
    </citation>
    <scope>NUCLEOTIDE SEQUENCE [LARGE SCALE GENOMIC DNA]</scope>
    <source>
        <strain evidence="3">LZ_2023a</strain>
        <tissue evidence="3">Muscle</tissue>
    </source>
</reference>
<evidence type="ECO:0000256" key="1">
    <source>
        <dbReference type="PIRSR" id="PIRSR001221-1"/>
    </source>
</evidence>